<name>A0AAD5IIE2_ACENE</name>
<evidence type="ECO:0000256" key="1">
    <source>
        <dbReference type="SAM" id="MobiDB-lite"/>
    </source>
</evidence>
<gene>
    <name evidence="2" type="ORF">LWI28_014646</name>
</gene>
<protein>
    <submittedName>
        <fullName evidence="2">Uncharacterized protein</fullName>
    </submittedName>
</protein>
<feature type="compositionally biased region" description="Basic and acidic residues" evidence="1">
    <location>
        <begin position="283"/>
        <end position="293"/>
    </location>
</feature>
<reference evidence="2" key="2">
    <citation type="submission" date="2023-02" db="EMBL/GenBank/DDBJ databases">
        <authorList>
            <person name="Swenson N.G."/>
            <person name="Wegrzyn J.L."/>
            <person name="Mcevoy S.L."/>
        </authorList>
    </citation>
    <scope>NUCLEOTIDE SEQUENCE</scope>
    <source>
        <strain evidence="2">91603</strain>
        <tissue evidence="2">Leaf</tissue>
    </source>
</reference>
<feature type="region of interest" description="Disordered" evidence="1">
    <location>
        <begin position="194"/>
        <end position="219"/>
    </location>
</feature>
<accession>A0AAD5IIE2</accession>
<feature type="region of interest" description="Disordered" evidence="1">
    <location>
        <begin position="1"/>
        <end position="27"/>
    </location>
</feature>
<organism evidence="2 3">
    <name type="scientific">Acer negundo</name>
    <name type="common">Box elder</name>
    <dbReference type="NCBI Taxonomy" id="4023"/>
    <lineage>
        <taxon>Eukaryota</taxon>
        <taxon>Viridiplantae</taxon>
        <taxon>Streptophyta</taxon>
        <taxon>Embryophyta</taxon>
        <taxon>Tracheophyta</taxon>
        <taxon>Spermatophyta</taxon>
        <taxon>Magnoliopsida</taxon>
        <taxon>eudicotyledons</taxon>
        <taxon>Gunneridae</taxon>
        <taxon>Pentapetalae</taxon>
        <taxon>rosids</taxon>
        <taxon>malvids</taxon>
        <taxon>Sapindales</taxon>
        <taxon>Sapindaceae</taxon>
        <taxon>Hippocastanoideae</taxon>
        <taxon>Acereae</taxon>
        <taxon>Acer</taxon>
    </lineage>
</organism>
<evidence type="ECO:0000313" key="2">
    <source>
        <dbReference type="EMBL" id="KAI9165460.1"/>
    </source>
</evidence>
<dbReference type="AlphaFoldDB" id="A0AAD5IIE2"/>
<sequence length="306" mass="34188">MNPKDNFIDLTIDSPLSSPKHPKAAINGSDDGIDNVIFFAEESLQPQPIHDLMNSNSSSLPTMECGQADWIAERCLASKPKPDSPERICMLNRQPEFPLFWSSSDDDDDGNVNDYLNMDNFEALALPAQKKRTIREVENDVINRSPSSPASNTTVDQEPPRVVRRLEIQDSSVRRHKFRGSKHDALQAAHSKTMEHGQVQSNAEKCFASETKPSSPKREPIICTLNRQPKFPLSWSSTDDDDDDFDVLVLLADQRKRTLTEVENVVSSSSSSPASSSTNVDQEPPRVVRRLETQDSSVRRVSAIKT</sequence>
<proteinExistence type="predicted"/>
<dbReference type="EMBL" id="JAJSOW010000105">
    <property type="protein sequence ID" value="KAI9165460.1"/>
    <property type="molecule type" value="Genomic_DNA"/>
</dbReference>
<feature type="compositionally biased region" description="Low complexity" evidence="1">
    <location>
        <begin position="267"/>
        <end position="277"/>
    </location>
</feature>
<feature type="region of interest" description="Disordered" evidence="1">
    <location>
        <begin position="261"/>
        <end position="306"/>
    </location>
</feature>
<dbReference type="Proteomes" id="UP001064489">
    <property type="component" value="Chromosome 10"/>
</dbReference>
<comment type="caution">
    <text evidence="2">The sequence shown here is derived from an EMBL/GenBank/DDBJ whole genome shotgun (WGS) entry which is preliminary data.</text>
</comment>
<evidence type="ECO:0000313" key="3">
    <source>
        <dbReference type="Proteomes" id="UP001064489"/>
    </source>
</evidence>
<reference evidence="2" key="1">
    <citation type="journal article" date="2022" name="Plant J.">
        <title>Strategies of tolerance reflected in two North American maple genomes.</title>
        <authorList>
            <person name="McEvoy S.L."/>
            <person name="Sezen U.U."/>
            <person name="Trouern-Trend A."/>
            <person name="McMahon S.M."/>
            <person name="Schaberg P.G."/>
            <person name="Yang J."/>
            <person name="Wegrzyn J.L."/>
            <person name="Swenson N.G."/>
        </authorList>
    </citation>
    <scope>NUCLEOTIDE SEQUENCE</scope>
    <source>
        <strain evidence="2">91603</strain>
    </source>
</reference>
<keyword evidence="3" id="KW-1185">Reference proteome</keyword>